<keyword evidence="1" id="KW-0547">Nucleotide-binding</keyword>
<evidence type="ECO:0000313" key="6">
    <source>
        <dbReference type="EMBL" id="RCW62874.1"/>
    </source>
</evidence>
<reference evidence="6 7" key="1">
    <citation type="submission" date="2018-07" db="EMBL/GenBank/DDBJ databases">
        <title>Genomic Encyclopedia of Type Strains, Phase IV (KMG-IV): sequencing the most valuable type-strain genomes for metagenomic binning, comparative biology and taxonomic classification.</title>
        <authorList>
            <person name="Goeker M."/>
        </authorList>
    </citation>
    <scope>NUCLEOTIDE SEQUENCE [LARGE SCALE GENOMIC DNA]</scope>
    <source>
        <strain evidence="6 7">DSM 27696</strain>
    </source>
</reference>
<keyword evidence="3 6" id="KW-0347">Helicase</keyword>
<evidence type="ECO:0000256" key="2">
    <source>
        <dbReference type="ARBA" id="ARBA00022801"/>
    </source>
</evidence>
<dbReference type="SUPFAM" id="SSF52540">
    <property type="entry name" value="P-loop containing nucleoside triphosphate hydrolases"/>
    <property type="match status" value="1"/>
</dbReference>
<dbReference type="InterPro" id="IPR027417">
    <property type="entry name" value="P-loop_NTPase"/>
</dbReference>
<dbReference type="GO" id="GO:0004386">
    <property type="term" value="F:helicase activity"/>
    <property type="evidence" value="ECO:0007669"/>
    <property type="project" value="UniProtKB-KW"/>
</dbReference>
<keyword evidence="2" id="KW-0378">Hydrolase</keyword>
<protein>
    <submittedName>
        <fullName evidence="6">UvrD/REP helicase N-terminal domain-containing protein</fullName>
    </submittedName>
</protein>
<dbReference type="GO" id="GO:0016787">
    <property type="term" value="F:hydrolase activity"/>
    <property type="evidence" value="ECO:0007669"/>
    <property type="project" value="UniProtKB-KW"/>
</dbReference>
<dbReference type="InterPro" id="IPR014016">
    <property type="entry name" value="UvrD-like_ATP-bd"/>
</dbReference>
<evidence type="ECO:0000256" key="1">
    <source>
        <dbReference type="ARBA" id="ARBA00022741"/>
    </source>
</evidence>
<dbReference type="Proteomes" id="UP000252585">
    <property type="component" value="Unassembled WGS sequence"/>
</dbReference>
<evidence type="ECO:0000256" key="3">
    <source>
        <dbReference type="ARBA" id="ARBA00022806"/>
    </source>
</evidence>
<evidence type="ECO:0000313" key="7">
    <source>
        <dbReference type="Proteomes" id="UP000252585"/>
    </source>
</evidence>
<accession>A0A368XA20</accession>
<evidence type="ECO:0000259" key="5">
    <source>
        <dbReference type="Pfam" id="PF00580"/>
    </source>
</evidence>
<dbReference type="Gene3D" id="3.40.50.300">
    <property type="entry name" value="P-loop containing nucleotide triphosphate hydrolases"/>
    <property type="match status" value="1"/>
</dbReference>
<gene>
    <name evidence="6" type="ORF">DFR57_12243</name>
</gene>
<comment type="caution">
    <text evidence="6">The sequence shown here is derived from an EMBL/GenBank/DDBJ whole genome shotgun (WGS) entry which is preliminary data.</text>
</comment>
<proteinExistence type="predicted"/>
<keyword evidence="4" id="KW-0067">ATP-binding</keyword>
<name>A0A368XA20_9BACI</name>
<organism evidence="6 7">
    <name type="scientific">Saliterribacillus persicus</name>
    <dbReference type="NCBI Taxonomy" id="930114"/>
    <lineage>
        <taxon>Bacteria</taxon>
        <taxon>Bacillati</taxon>
        <taxon>Bacillota</taxon>
        <taxon>Bacilli</taxon>
        <taxon>Bacillales</taxon>
        <taxon>Bacillaceae</taxon>
        <taxon>Saliterribacillus</taxon>
    </lineage>
</organism>
<dbReference type="GO" id="GO:0005524">
    <property type="term" value="F:ATP binding"/>
    <property type="evidence" value="ECO:0007669"/>
    <property type="project" value="UniProtKB-KW"/>
</dbReference>
<evidence type="ECO:0000256" key="4">
    <source>
        <dbReference type="ARBA" id="ARBA00022840"/>
    </source>
</evidence>
<dbReference type="AlphaFoldDB" id="A0A368XA20"/>
<sequence length="82" mass="9031">MVGPGLGKTRVLSSTTVNAIIFQNTPPDRIYLTTFTVKAAKQLKDELQTILGRVTNITGTPFYISRMYVGMVHTLCKNIIGD</sequence>
<feature type="domain" description="UvrD-like helicase ATP-binding" evidence="5">
    <location>
        <begin position="3"/>
        <end position="80"/>
    </location>
</feature>
<dbReference type="EMBL" id="QPJJ01000022">
    <property type="protein sequence ID" value="RCW62874.1"/>
    <property type="molecule type" value="Genomic_DNA"/>
</dbReference>
<dbReference type="Pfam" id="PF00580">
    <property type="entry name" value="UvrD-helicase"/>
    <property type="match status" value="1"/>
</dbReference>
<keyword evidence="7" id="KW-1185">Reference proteome</keyword>